<dbReference type="Pfam" id="PF06448">
    <property type="entry name" value="DUF1081"/>
    <property type="match status" value="1"/>
</dbReference>
<dbReference type="GeneTree" id="ENSGT00590000083139"/>
<evidence type="ECO:0000256" key="18">
    <source>
        <dbReference type="ARBA" id="ARBA00023313"/>
    </source>
</evidence>
<evidence type="ECO:0000256" key="4">
    <source>
        <dbReference type="ARBA" id="ARBA00022448"/>
    </source>
</evidence>
<comment type="subcellular location">
    <subcellularLocation>
        <location evidence="1">Cytoplasm</location>
    </subcellularLocation>
    <subcellularLocation>
        <location evidence="2">Lipid droplet</location>
    </subcellularLocation>
    <subcellularLocation>
        <location evidence="3">Secreted</location>
    </subcellularLocation>
</comment>
<keyword evidence="6" id="KW-0162">Chylomicron</keyword>
<name>A0AAX7T9X1_ASTCA</name>
<dbReference type="Ensembl" id="ENSACLT00000051958.1">
    <property type="protein sequence ID" value="ENSACLP00000050906.1"/>
    <property type="gene ID" value="ENSACLG00000022386.2"/>
</dbReference>
<keyword evidence="8" id="KW-0153">Cholesterol metabolism</keyword>
<dbReference type="Gene3D" id="2.30.230.10">
    <property type="entry name" value="Lipovitellin, beta-sheet shell regions, chain A"/>
    <property type="match status" value="1"/>
</dbReference>
<proteinExistence type="predicted"/>
<dbReference type="GO" id="GO:0034362">
    <property type="term" value="C:low-density lipoprotein particle"/>
    <property type="evidence" value="ECO:0007669"/>
    <property type="project" value="UniProtKB-KW"/>
</dbReference>
<feature type="signal peptide" evidence="20">
    <location>
        <begin position="1"/>
        <end position="22"/>
    </location>
</feature>
<organism evidence="22 23">
    <name type="scientific">Astatotilapia calliptera</name>
    <name type="common">Eastern happy</name>
    <name type="synonym">Chromis callipterus</name>
    <dbReference type="NCBI Taxonomy" id="8154"/>
    <lineage>
        <taxon>Eukaryota</taxon>
        <taxon>Metazoa</taxon>
        <taxon>Chordata</taxon>
        <taxon>Craniata</taxon>
        <taxon>Vertebrata</taxon>
        <taxon>Euteleostomi</taxon>
        <taxon>Actinopterygii</taxon>
        <taxon>Neopterygii</taxon>
        <taxon>Teleostei</taxon>
        <taxon>Neoteleostei</taxon>
        <taxon>Acanthomorphata</taxon>
        <taxon>Ovalentaria</taxon>
        <taxon>Cichlomorphae</taxon>
        <taxon>Cichliformes</taxon>
        <taxon>Cichlidae</taxon>
        <taxon>African cichlids</taxon>
        <taxon>Pseudocrenilabrinae</taxon>
        <taxon>Haplochromini</taxon>
        <taxon>Astatotilapia</taxon>
    </lineage>
</organism>
<comment type="caution">
    <text evidence="19">Lacks conserved residue(s) required for the propagation of feature annotation.</text>
</comment>
<dbReference type="SUPFAM" id="SSF48431">
    <property type="entry name" value="Lipovitellin-phosvitin complex, superhelical domain"/>
    <property type="match status" value="1"/>
</dbReference>
<keyword evidence="18" id="KW-0850">VLDL</keyword>
<evidence type="ECO:0000256" key="2">
    <source>
        <dbReference type="ARBA" id="ARBA00004502"/>
    </source>
</evidence>
<dbReference type="SMART" id="SM00638">
    <property type="entry name" value="LPD_N"/>
    <property type="match status" value="1"/>
</dbReference>
<dbReference type="GO" id="GO:0005737">
    <property type="term" value="C:cytoplasm"/>
    <property type="evidence" value="ECO:0007669"/>
    <property type="project" value="UniProtKB-SubCell"/>
</dbReference>
<evidence type="ECO:0000313" key="23">
    <source>
        <dbReference type="Proteomes" id="UP000265100"/>
    </source>
</evidence>
<keyword evidence="9" id="KW-0358">Heparin-binding</keyword>
<dbReference type="Proteomes" id="UP000265100">
    <property type="component" value="Chromosome 15"/>
</dbReference>
<evidence type="ECO:0000256" key="8">
    <source>
        <dbReference type="ARBA" id="ARBA00022548"/>
    </source>
</evidence>
<evidence type="ECO:0000256" key="7">
    <source>
        <dbReference type="ARBA" id="ARBA00022525"/>
    </source>
</evidence>
<evidence type="ECO:0000256" key="6">
    <source>
        <dbReference type="ARBA" id="ARBA00022513"/>
    </source>
</evidence>
<dbReference type="Pfam" id="PF09172">
    <property type="entry name" value="Vit_open_b-sht"/>
    <property type="match status" value="1"/>
</dbReference>
<dbReference type="Gene3D" id="2.20.50.20">
    <property type="entry name" value="Lipovitellin. Chain A, domain 3"/>
    <property type="match status" value="1"/>
</dbReference>
<feature type="chain" id="PRO_5044247606" description="Vitellogenin domain-containing protein" evidence="20">
    <location>
        <begin position="23"/>
        <end position="3219"/>
    </location>
</feature>
<dbReference type="FunFam" id="2.30.230.10:FF:000003">
    <property type="entry name" value="Apolipoprotein B"/>
    <property type="match status" value="1"/>
</dbReference>
<accession>A0AAX7T9X1</accession>
<dbReference type="SUPFAM" id="SSF56968">
    <property type="entry name" value="Lipovitellin-phosvitin complex, beta-sheet shell regions"/>
    <property type="match status" value="2"/>
</dbReference>
<evidence type="ECO:0000256" key="15">
    <source>
        <dbReference type="ARBA" id="ARBA00023166"/>
    </source>
</evidence>
<keyword evidence="23" id="KW-1185">Reference proteome</keyword>
<dbReference type="GO" id="GO:0042627">
    <property type="term" value="C:chylomicron"/>
    <property type="evidence" value="ECO:0007669"/>
    <property type="project" value="UniProtKB-KW"/>
</dbReference>
<evidence type="ECO:0000256" key="11">
    <source>
        <dbReference type="ARBA" id="ARBA00022710"/>
    </source>
</evidence>
<evidence type="ECO:0000256" key="19">
    <source>
        <dbReference type="PROSITE-ProRule" id="PRU00557"/>
    </source>
</evidence>
<evidence type="ECO:0000256" key="5">
    <source>
        <dbReference type="ARBA" id="ARBA00022490"/>
    </source>
</evidence>
<dbReference type="PANTHER" id="PTHR13769">
    <property type="entry name" value="APOLIPOPROTEIN B"/>
    <property type="match status" value="1"/>
</dbReference>
<reference evidence="22" key="3">
    <citation type="submission" date="2025-08" db="UniProtKB">
        <authorList>
            <consortium name="Ensembl"/>
        </authorList>
    </citation>
    <scope>IDENTIFICATION</scope>
</reference>
<keyword evidence="12 20" id="KW-0732">Signal</keyword>
<dbReference type="Pfam" id="PF01347">
    <property type="entry name" value="Vitellogenin_N"/>
    <property type="match status" value="1"/>
</dbReference>
<reference evidence="22 23" key="1">
    <citation type="submission" date="2018-05" db="EMBL/GenBank/DDBJ databases">
        <authorList>
            <person name="Datahose"/>
        </authorList>
    </citation>
    <scope>NUCLEOTIDE SEQUENCE</scope>
</reference>
<dbReference type="GO" id="GO:0034361">
    <property type="term" value="C:very-low-density lipoprotein particle"/>
    <property type="evidence" value="ECO:0007669"/>
    <property type="project" value="UniProtKB-KW"/>
</dbReference>
<dbReference type="InterPro" id="IPR052418">
    <property type="entry name" value="Apolipoprotein_B"/>
</dbReference>
<evidence type="ECO:0000256" key="13">
    <source>
        <dbReference type="ARBA" id="ARBA00023055"/>
    </source>
</evidence>
<sequence length="3219" mass="360105">MWHNYCIQSFAIVLLHCNGSLCVCLGVFCFSEQDVGSVEEPSPACFLAKRYRHFRRFVYDYEAETFNTVNGATDNKSGPKVSCTVEVDVPQTCSFILRTTDCSLSEVVGVDDEGNPLYRPAAGAEAFKAITVEGQTDVRLYPEDNEPVNILNIKRGIVSALMVPVMEEEKNNEMPTVHGVCSTDFTVNNKQDIATDVTVSRDLSRCDWFTARRQDTSPLALVSGMKYGLSKLIRSTQSCNYRFDNQKKHMTSGTCTEKHIFLPLSHENQYGISAMVKQTVTLRATAKINDRIFDHNEDNVRYLPMDVVDDKSPVQTMDAVAATMQKLNSLSETNEGEKRAGLFRQLVSEFRGLKGDTLNSAIVEMTDISPSLTWQALAQCGTPECTSAMLKLLRTFHEDAVEVDAVVYALGLLPNPSQQMVKDLLAMAQYKQSKPIMYALSNAARKLYKSEGVTPEITAVYNYIASLLGADCAGDKDLTFLTLRVVGNMGDAMEATDPAIKTTLLKCMRQPATTLSVQLAAIQAFRRMSVTDEVTNHIPLLHEESPCFPKRLAAYLILMRNPEDSDIEVVKKLLNQEQNEQIRAFVSSHIYNIISSTDSETKKLGEKIMDALQDTEVSTHSDYTTKSRNYELGMAHESMAAKIQGNVIFDPSSTLPREVLLETTLNAFGYSMDIWEVGMEGKGFEPTIEALFGKNGFFPDTVSKALYWAEEQMSPKIKEAPENLATEIVRNLNKLVKDLQNRESPEAMAYLRLMGAELGYIKSNELKSIAENAMMYANIFMRIVPTKVIFAHYIFMDNKFMMSTASGLPLTFALSGTFAPGAKGGLRMTPNMELVFMPAIGIEFMTQMGIHVPEFVVSSVEMHTNMYHESSFNAKITMEQNQVKLSIPAPQGTMKFLRISNKVMIVGAGHATVIPHRLADSSCSPLFSGVKYCTKTLHGDAPGKTAAPYFPLNGETEFALDIEPTKEVSEYTASIIYGEEKDGHRKVNSVKMTLRAEGAQPTEATVTMTYNRNRNVFSTQINIPDFDVEAGVKLGMTDSNAGAKYFPKLFCYFTIIPLTSLQKLTLPEISSIQAVTFKYGNFAQEEWQWSSKNGHVRHSLKHFPVHYTKVVQAWLRKTAEDVMDQRVIETDMKLRHILNKGIEASNIWMDKVSADCPYMARLRNSLAMMEMPSVPENLFMNLESTLIYQFNQDRLTITIPVPFGGKSSEELRIPQMVTTPHISMPKLGIDFASRGIQIPTFNIPSDYDLTLPLMGMVEMAAKVDTNYYKWEATASAATKITDTEVETMEFTLDGSLKHMLITTGFNVQETIAVTDSLMSTGRYNVHAVAPVGLDTSLTITTQMTLDSKKFFGNVNTNGSVTVGPMTASTTYLYTFSVDPAKKEAIMQSSLNVKSEDLKLENKMKASYAEEELLFDSNTKVNSDPIVHNTKINLRYKDLKFTIQSSSETQADERMLRSQIDFAASRGQASLRIENLADDTSNRIYSLLTGSLNPSGMEVNTEASMNIFSSIASHKAAFSLNTNGLTTSCTTTAQHSPFTFENIFHGTVDTSSATMSLTTKGGIKENKAELTIGGKIATTEVYFNSNFEANLFDINSRNRVNFRVNEDGLTLSNNMVGSFKEMRTENTNALSLTLRSFTLQSKTDNLLDSSNSYKHDITVNMGRSSASVIVKNDLKIMEVSFVNDAQFKAEPYNLELTGTVMGAFSEEELRHTYEIKFIDMVLSAKYNTNGKLLGTQMTHTTDIEVAGLTMKFNNVANFNSPSLHLDSKVATVAAPFTLNIDSIFNSNGAVNLYGKQSGELYSKFLLRAQPMFFTQSFEYRASTTHELDGRPTITTNMDNKFSSMLNLQEQSVALKVTSKVNEHAFEQEMSAYNNAERMGVEMAGAVSTLFFSESSQNYAISGFVKYDKSSDSHSLQIPFIEHLPAFIEKMKSTVVVLMDNSIEMLKDINNRYEISAKFQLKVAELKEAINNFDFNLFVQDLRKFISSMENYITNLTPKLPTEKVMNILKSIKDTIMVWMKKHDIENKFQVIYTKIEEILSSFEVEKTIGAFMDEIVKMMKQYQVREKIQRAFDALRSIDIQPVMKNIMVPVQELLNELYAFDFKQLIDDTSDYFIRMIQKVRSFDYDTLTMELKEKVAEMSKIPCFGKLYGEFRVISPHYKLTTTADLENTTTISDTPEFKMNLISKTTSTLRILDFTVEASAHLSVPKMSHVSISELIKVDQSSFELDHKGQMTFYGLTAEASADTIAAAKTELYSATLVNNAVFNMENGISTTVVTTYVHGINMPALNIFSEMEIKENVVFLLKDGSIQLTFNNVAREKYAIRDFSDEARHKSDLSVVMDFHKAKVSFTGTTDSNFVKTNQNVGAEICIFSHVVVDAKAETETPFIKNSVAELKFEAKVEDMKIDFSASHSAQLVGQVEGTLSNSALALVTPNELKLDTKNTANTKIALPLKLSGKIDLQNDIAFTVNTEVQQASWTGLARFNQYKYSHYFAVDNRETEINLYSQIKGDANLDVLKQPITIPEFTLPFVDMKTPKVEDYSLWEDTGLGNLLITTEQTFDMSSKLKYTKNHELIAININMDPVINAFNTNFKTLHKKMMNGKDKAAAILATSYDKAKEEYEKYSTELPKTITVPAYKVPMMNIETSTFTIPLPDFTLITMPTLRVPSALRKVTLPKITLPKIQSIKIPVMGDMTYEISMKTPMITLKTNASILKQDSIAIKLDASSTSEFEILNGMIEGNTNVNVMGGFKMASLLNVKHSMLEGHHDSTIFLTTENVAIAITNTAKVNILDLTMEIYEEITGNPEEGLIVSVSNPSAGLIAVQMQAKRPAQVKARLYGRYPSEPSTDIDILGLKMSVINSEKLNLQTTWNMEIPYEMMLGAKKQVPAVMEIVSESAVITYKAVNKQVRRLEGSFAQAKKQGNVMFKRAINSLESVKSCKIVTTVTDNTVLILENYQKKVEKFLDAVVKFLRATRFQIPGYKEKLSGLEVYQKCTAFVADVSEEAIHKIPEYLSSMFATALDYFQATEFTFPGSNRIVSGKEILDDMLVALKKIQDQVVVTVRKFRDIRLEDIVKKLSAIMQFTIQQSEKLLQTLKSQNLETLSDFVSTAYNDAMNSPVMAGVIKPVEEVCRVVMEYLKAVTAKLQNILADISSKQLTADIQSWINSMVKEVKSQNVLPLWNNRIILSGDSYRLCVIMRSGEISIQLIDSYNVINKSLEV</sequence>
<dbReference type="InterPro" id="IPR015817">
    <property type="entry name" value="Vitellinogen_open_b-sht_sub1"/>
</dbReference>
<keyword evidence="13" id="KW-0445">Lipid transport</keyword>
<keyword evidence="14" id="KW-0443">Lipid metabolism</keyword>
<evidence type="ECO:0000256" key="9">
    <source>
        <dbReference type="ARBA" id="ARBA00022674"/>
    </source>
</evidence>
<protein>
    <recommendedName>
        <fullName evidence="21">Vitellogenin domain-containing protein</fullName>
    </recommendedName>
</protein>
<evidence type="ECO:0000256" key="10">
    <source>
        <dbReference type="ARBA" id="ARBA00022677"/>
    </source>
</evidence>
<dbReference type="InterPro" id="IPR011030">
    <property type="entry name" value="Lipovitellin_superhlx_dom"/>
</dbReference>
<keyword evidence="5" id="KW-0963">Cytoplasm</keyword>
<dbReference type="InterPro" id="IPR009454">
    <property type="entry name" value="Lipid_transpt_open_b-sht"/>
</dbReference>
<dbReference type="InterPro" id="IPR015819">
    <property type="entry name" value="Lipid_transp_b-sht_shell"/>
</dbReference>
<dbReference type="GO" id="GO:0008201">
    <property type="term" value="F:heparin binding"/>
    <property type="evidence" value="ECO:0007669"/>
    <property type="project" value="UniProtKB-KW"/>
</dbReference>
<evidence type="ECO:0000313" key="22">
    <source>
        <dbReference type="Ensembl" id="ENSACLP00000050906.1"/>
    </source>
</evidence>
<keyword evidence="4" id="KW-0813">Transport</keyword>
<dbReference type="InterPro" id="IPR001747">
    <property type="entry name" value="Vitellogenin_N"/>
</dbReference>
<feature type="domain" description="Vitellogenin" evidence="21">
    <location>
        <begin position="51"/>
        <end position="659"/>
    </location>
</feature>
<dbReference type="GO" id="GO:0008203">
    <property type="term" value="P:cholesterol metabolic process"/>
    <property type="evidence" value="ECO:0007669"/>
    <property type="project" value="UniProtKB-KW"/>
</dbReference>
<keyword evidence="16" id="KW-0325">Glycoprotein</keyword>
<dbReference type="InterPro" id="IPR015816">
    <property type="entry name" value="Vitellinogen_b-sht_N"/>
</dbReference>
<dbReference type="GO" id="GO:0005811">
    <property type="term" value="C:lipid droplet"/>
    <property type="evidence" value="ECO:0007669"/>
    <property type="project" value="UniProtKB-SubCell"/>
</dbReference>
<dbReference type="SMART" id="SM01169">
    <property type="entry name" value="DUF1943"/>
    <property type="match status" value="1"/>
</dbReference>
<evidence type="ECO:0000256" key="16">
    <source>
        <dbReference type="ARBA" id="ARBA00023180"/>
    </source>
</evidence>
<keyword evidence="15" id="KW-1207">Sterol metabolism</keyword>
<evidence type="ECO:0000256" key="14">
    <source>
        <dbReference type="ARBA" id="ARBA00023098"/>
    </source>
</evidence>
<keyword evidence="11" id="KW-0427">LDL</keyword>
<keyword evidence="7" id="KW-0964">Secreted</keyword>
<keyword evidence="10" id="KW-0551">Lipid droplet</keyword>
<dbReference type="PANTHER" id="PTHR13769:SF1">
    <property type="entry name" value="APOLIPOPROTEIN B-100"/>
    <property type="match status" value="1"/>
</dbReference>
<evidence type="ECO:0000256" key="17">
    <source>
        <dbReference type="ARBA" id="ARBA00023221"/>
    </source>
</evidence>
<dbReference type="Gene3D" id="1.25.10.20">
    <property type="entry name" value="Vitellinogen, superhelical"/>
    <property type="match status" value="1"/>
</dbReference>
<reference evidence="23" key="2">
    <citation type="submission" date="2023-03" db="EMBL/GenBank/DDBJ databases">
        <authorList>
            <consortium name="Wellcome Sanger Institute Data Sharing"/>
        </authorList>
    </citation>
    <scope>NUCLEOTIDE SEQUENCE [LARGE SCALE GENOMIC DNA]</scope>
</reference>
<dbReference type="PROSITE" id="PS51211">
    <property type="entry name" value="VITELLOGENIN"/>
    <property type="match status" value="1"/>
</dbReference>
<evidence type="ECO:0000256" key="3">
    <source>
        <dbReference type="ARBA" id="ARBA00004613"/>
    </source>
</evidence>
<reference evidence="22" key="4">
    <citation type="submission" date="2025-09" db="UniProtKB">
        <authorList>
            <consortium name="Ensembl"/>
        </authorList>
    </citation>
    <scope>IDENTIFICATION</scope>
</reference>
<keyword evidence="17" id="KW-0753">Steroid metabolism</keyword>
<dbReference type="GO" id="GO:0005319">
    <property type="term" value="F:lipid transporter activity"/>
    <property type="evidence" value="ECO:0007669"/>
    <property type="project" value="InterPro"/>
</dbReference>
<dbReference type="InterPro" id="IPR015255">
    <property type="entry name" value="Vitellinogen_open_b-sht"/>
</dbReference>
<evidence type="ECO:0000256" key="12">
    <source>
        <dbReference type="ARBA" id="ARBA00022729"/>
    </source>
</evidence>
<dbReference type="Gene3D" id="2.20.80.10">
    <property type="entry name" value="Lipovitellin-phosvitin complex, chain A, domain 4"/>
    <property type="match status" value="1"/>
</dbReference>
<evidence type="ECO:0000256" key="20">
    <source>
        <dbReference type="SAM" id="SignalP"/>
    </source>
</evidence>
<evidence type="ECO:0000259" key="21">
    <source>
        <dbReference type="PROSITE" id="PS51211"/>
    </source>
</evidence>
<evidence type="ECO:0000256" key="1">
    <source>
        <dbReference type="ARBA" id="ARBA00004496"/>
    </source>
</evidence>